<keyword evidence="3" id="KW-1185">Reference proteome</keyword>
<gene>
    <name evidence="2" type="ORF">OXX778_LOCUS39</name>
</gene>
<protein>
    <submittedName>
        <fullName evidence="2">Uncharacterized protein</fullName>
    </submittedName>
</protein>
<feature type="region of interest" description="Disordered" evidence="1">
    <location>
        <begin position="273"/>
        <end position="314"/>
    </location>
</feature>
<feature type="region of interest" description="Disordered" evidence="1">
    <location>
        <begin position="116"/>
        <end position="162"/>
    </location>
</feature>
<evidence type="ECO:0000256" key="1">
    <source>
        <dbReference type="SAM" id="MobiDB-lite"/>
    </source>
</evidence>
<feature type="compositionally biased region" description="Polar residues" evidence="1">
    <location>
        <begin position="117"/>
        <end position="135"/>
    </location>
</feature>
<accession>A0A813M0Y1</accession>
<dbReference type="Proteomes" id="UP000663879">
    <property type="component" value="Unassembled WGS sequence"/>
</dbReference>
<dbReference type="EMBL" id="CAJNOC010000002">
    <property type="protein sequence ID" value="CAF0703146.1"/>
    <property type="molecule type" value="Genomic_DNA"/>
</dbReference>
<reference evidence="2" key="1">
    <citation type="submission" date="2021-02" db="EMBL/GenBank/DDBJ databases">
        <authorList>
            <person name="Nowell W R."/>
        </authorList>
    </citation>
    <scope>NUCLEOTIDE SEQUENCE</scope>
    <source>
        <strain evidence="2">Ploen Becks lab</strain>
    </source>
</reference>
<organism evidence="2 3">
    <name type="scientific">Brachionus calyciflorus</name>
    <dbReference type="NCBI Taxonomy" id="104777"/>
    <lineage>
        <taxon>Eukaryota</taxon>
        <taxon>Metazoa</taxon>
        <taxon>Spiralia</taxon>
        <taxon>Gnathifera</taxon>
        <taxon>Rotifera</taxon>
        <taxon>Eurotatoria</taxon>
        <taxon>Monogononta</taxon>
        <taxon>Pseudotrocha</taxon>
        <taxon>Ploima</taxon>
        <taxon>Brachionidae</taxon>
        <taxon>Brachionus</taxon>
    </lineage>
</organism>
<sequence length="314" mass="36681">MPFPELTDKKFSFEKHLTNGSHSYREKVKERIQNSPRTSSSNRQSIDLTLSRENTFYRPQSRNRYLTENIDQNVPRLNSASIRDSQSLRFSQKYVPSAYESNSKIDKIEIQEDTELDQQIVSRPSSRESFYQENQLKLRPKSTRRESRHSAQENKSNSEIENLENNLTKSVNFFNITQEQTPVPKPRKRDTILTFNQNMILNETDDFKIRRTSQINPTRTVTPRIGYIPSPRGNPSQSEQFPREKSFLPKANLRDSIDNTLINTNSLSSDLLRPRTSRTRSLNKTNESSISIFNQNEPLSTRPNGDNFIRRNNF</sequence>
<comment type="caution">
    <text evidence="2">The sequence shown here is derived from an EMBL/GenBank/DDBJ whole genome shotgun (WGS) entry which is preliminary data.</text>
</comment>
<name>A0A813M0Y1_9BILA</name>
<feature type="region of interest" description="Disordered" evidence="1">
    <location>
        <begin position="221"/>
        <end position="243"/>
    </location>
</feature>
<feature type="compositionally biased region" description="Basic and acidic residues" evidence="1">
    <location>
        <begin position="143"/>
        <end position="158"/>
    </location>
</feature>
<dbReference type="OrthoDB" id="10577239at2759"/>
<proteinExistence type="predicted"/>
<evidence type="ECO:0000313" key="3">
    <source>
        <dbReference type="Proteomes" id="UP000663879"/>
    </source>
</evidence>
<feature type="compositionally biased region" description="Polar residues" evidence="1">
    <location>
        <begin position="283"/>
        <end position="314"/>
    </location>
</feature>
<dbReference type="AlphaFoldDB" id="A0A813M0Y1"/>
<evidence type="ECO:0000313" key="2">
    <source>
        <dbReference type="EMBL" id="CAF0703146.1"/>
    </source>
</evidence>